<keyword evidence="3" id="KW-1185">Reference proteome</keyword>
<protein>
    <submittedName>
        <fullName evidence="2">Uncharacterized protein</fullName>
    </submittedName>
</protein>
<accession>A0A7X5UWG5</accession>
<evidence type="ECO:0000313" key="2">
    <source>
        <dbReference type="EMBL" id="NIJ14968.1"/>
    </source>
</evidence>
<evidence type="ECO:0000313" key="3">
    <source>
        <dbReference type="Proteomes" id="UP000545493"/>
    </source>
</evidence>
<dbReference type="EMBL" id="JAAOYM010000003">
    <property type="protein sequence ID" value="NIJ14968.1"/>
    <property type="molecule type" value="Genomic_DNA"/>
</dbReference>
<dbReference type="RefSeq" id="WP_167177550.1">
    <property type="nucleotide sequence ID" value="NZ_JAAOYM010000003.1"/>
</dbReference>
<dbReference type="Proteomes" id="UP000545493">
    <property type="component" value="Unassembled WGS sequence"/>
</dbReference>
<dbReference type="AlphaFoldDB" id="A0A7X5UWG5"/>
<evidence type="ECO:0000256" key="1">
    <source>
        <dbReference type="SAM" id="MobiDB-lite"/>
    </source>
</evidence>
<gene>
    <name evidence="2" type="ORF">FHU38_005376</name>
</gene>
<feature type="region of interest" description="Disordered" evidence="1">
    <location>
        <begin position="68"/>
        <end position="100"/>
    </location>
</feature>
<organism evidence="2 3">
    <name type="scientific">Saccharomonospora amisosensis</name>
    <dbReference type="NCBI Taxonomy" id="1128677"/>
    <lineage>
        <taxon>Bacteria</taxon>
        <taxon>Bacillati</taxon>
        <taxon>Actinomycetota</taxon>
        <taxon>Actinomycetes</taxon>
        <taxon>Pseudonocardiales</taxon>
        <taxon>Pseudonocardiaceae</taxon>
        <taxon>Saccharomonospora</taxon>
    </lineage>
</organism>
<name>A0A7X5UWG5_9PSEU</name>
<reference evidence="2 3" key="1">
    <citation type="submission" date="2020-03" db="EMBL/GenBank/DDBJ databases">
        <title>Sequencing the genomes of 1000 actinobacteria strains.</title>
        <authorList>
            <person name="Klenk H.-P."/>
        </authorList>
    </citation>
    <scope>NUCLEOTIDE SEQUENCE [LARGE SCALE GENOMIC DNA]</scope>
    <source>
        <strain evidence="2 3">DSM 45685</strain>
    </source>
</reference>
<comment type="caution">
    <text evidence="2">The sequence shown here is derived from an EMBL/GenBank/DDBJ whole genome shotgun (WGS) entry which is preliminary data.</text>
</comment>
<proteinExistence type="predicted"/>
<sequence length="100" mass="10671">MENGAIDYLSFVRGYIAATDHGGYALPEEPDGDTDAEAFAAGYAAGRGPVEYVMDYRELSVAEHGRFSGTLDLPPTPPVLNGREYHDEPPPVLSGTLDLG</sequence>